<dbReference type="FunFam" id="3.90.1200.10:FF:000007">
    <property type="entry name" value="hydroxylysine kinase isoform X1"/>
    <property type="match status" value="1"/>
</dbReference>
<evidence type="ECO:0000256" key="7">
    <source>
        <dbReference type="ARBA" id="ARBA00037368"/>
    </source>
</evidence>
<feature type="domain" description="Aminoglycoside phosphotransferase" evidence="11">
    <location>
        <begin position="110"/>
        <end position="314"/>
    </location>
</feature>
<evidence type="ECO:0000256" key="1">
    <source>
        <dbReference type="ARBA" id="ARBA00004496"/>
    </source>
</evidence>
<evidence type="ECO:0000256" key="9">
    <source>
        <dbReference type="ARBA" id="ARBA00040505"/>
    </source>
</evidence>
<proteinExistence type="inferred from homology"/>
<protein>
    <recommendedName>
        <fullName evidence="9">Hydroxylysine kinase</fullName>
        <ecNumber evidence="8">2.7.1.81</ecNumber>
    </recommendedName>
</protein>
<keyword evidence="13" id="KW-1185">Reference proteome</keyword>
<feature type="region of interest" description="Disordered" evidence="10">
    <location>
        <begin position="1"/>
        <end position="55"/>
    </location>
</feature>
<dbReference type="InterPro" id="IPR050249">
    <property type="entry name" value="Pseudomonas-type_ThrB"/>
</dbReference>
<feature type="compositionally biased region" description="Basic and acidic residues" evidence="10">
    <location>
        <begin position="1"/>
        <end position="21"/>
    </location>
</feature>
<sequence>MEMKTIVKKRTVAEDMERENGSEDCETPTGLNIRDETENGAESVAQGTLKPGSPIRPLVSEEEVRKLAERLYGIIVLEMCELDSYDDRNFMIHADSFVKNPILKSVSTNGYVMKIANSLDSSDESFFYAQNEIMLHLNKRGIKCPVPMQNIYGKYHSVEKLGQFNHVVRLLEYIPGKVFHGVPHPDKLFYQAGQFIARIDSALKSIDKEMVAKRQSIWMMENFPKLKDFLYVIKDEHHKDIVEQVLDAFQRRVIPNINEYEQGVIYGDFNEHNIIVNKKSSNVKEYEITGIIDFGDVCYSRYVFELAIAMAYMILEANDINTGGLVIAGYSMIRLIPLHEKEILRVAIAARLCQSLVMGLYTATVDASNQYILSSQTRGWNVLEALWAESDKDLLERWNSIAEEYLTHSLPLSTTTTSSQRFTSIVFAECLKDFVNHQELRLVLQNAAMILTQKNGTQQIRKTPIITPTVIAAL</sequence>
<dbReference type="Gene3D" id="3.90.1200.10">
    <property type="match status" value="1"/>
</dbReference>
<dbReference type="SUPFAM" id="SSF56112">
    <property type="entry name" value="Protein kinase-like (PK-like)"/>
    <property type="match status" value="1"/>
</dbReference>
<evidence type="ECO:0000256" key="6">
    <source>
        <dbReference type="ARBA" id="ARBA00036820"/>
    </source>
</evidence>
<evidence type="ECO:0000256" key="3">
    <source>
        <dbReference type="ARBA" id="ARBA00022490"/>
    </source>
</evidence>
<keyword evidence="5" id="KW-0418">Kinase</keyword>
<dbReference type="InterPro" id="IPR002575">
    <property type="entry name" value="Aminoglycoside_PTrfase"/>
</dbReference>
<dbReference type="Proteomes" id="UP000076407">
    <property type="component" value="Unassembled WGS sequence"/>
</dbReference>
<reference evidence="12" key="1">
    <citation type="submission" date="2020-05" db="UniProtKB">
        <authorList>
            <consortium name="EnsemblMetazoa"/>
        </authorList>
    </citation>
    <scope>IDENTIFICATION</scope>
    <source>
        <strain evidence="12">SANGQUA</strain>
    </source>
</reference>
<keyword evidence="4" id="KW-0808">Transferase</keyword>
<dbReference type="FunFam" id="3.30.200.20:FF:000549">
    <property type="entry name" value="hydroxylysine kinase"/>
    <property type="match status" value="1"/>
</dbReference>
<keyword evidence="3" id="KW-0963">Cytoplasm</keyword>
<evidence type="ECO:0000256" key="8">
    <source>
        <dbReference type="ARBA" id="ARBA00038873"/>
    </source>
</evidence>
<accession>A0A182XDQ0</accession>
<evidence type="ECO:0000313" key="13">
    <source>
        <dbReference type="Proteomes" id="UP000076407"/>
    </source>
</evidence>
<name>A0A182XDQ0_ANOQN</name>
<evidence type="ECO:0000256" key="5">
    <source>
        <dbReference type="ARBA" id="ARBA00022777"/>
    </source>
</evidence>
<dbReference type="EnsemblMetazoa" id="AQUA007953-RA">
    <property type="protein sequence ID" value="AQUA007953-PA"/>
    <property type="gene ID" value="AQUA007953"/>
</dbReference>
<comment type="similarity">
    <text evidence="2">Belongs to the aminoglycoside phosphotransferase family.</text>
</comment>
<evidence type="ECO:0000259" key="11">
    <source>
        <dbReference type="Pfam" id="PF01636"/>
    </source>
</evidence>
<evidence type="ECO:0000256" key="2">
    <source>
        <dbReference type="ARBA" id="ARBA00006219"/>
    </source>
</evidence>
<dbReference type="InterPro" id="IPR011009">
    <property type="entry name" value="Kinase-like_dom_sf"/>
</dbReference>
<dbReference type="STRING" id="34691.A0A182XDQ0"/>
<dbReference type="EC" id="2.7.1.81" evidence="8"/>
<dbReference type="AlphaFoldDB" id="A0A182XDQ0"/>
<evidence type="ECO:0000313" key="12">
    <source>
        <dbReference type="EnsemblMetazoa" id="AQUA007953-PA"/>
    </source>
</evidence>
<dbReference type="Gene3D" id="3.30.200.20">
    <property type="entry name" value="Phosphorylase Kinase, domain 1"/>
    <property type="match status" value="1"/>
</dbReference>
<dbReference type="GO" id="GO:0005737">
    <property type="term" value="C:cytoplasm"/>
    <property type="evidence" value="ECO:0007669"/>
    <property type="project" value="UniProtKB-SubCell"/>
</dbReference>
<organism evidence="12 13">
    <name type="scientific">Anopheles quadriannulatus</name>
    <name type="common">Mosquito</name>
    <dbReference type="NCBI Taxonomy" id="34691"/>
    <lineage>
        <taxon>Eukaryota</taxon>
        <taxon>Metazoa</taxon>
        <taxon>Ecdysozoa</taxon>
        <taxon>Arthropoda</taxon>
        <taxon>Hexapoda</taxon>
        <taxon>Insecta</taxon>
        <taxon>Pterygota</taxon>
        <taxon>Neoptera</taxon>
        <taxon>Endopterygota</taxon>
        <taxon>Diptera</taxon>
        <taxon>Nematocera</taxon>
        <taxon>Culicoidea</taxon>
        <taxon>Culicidae</taxon>
        <taxon>Anophelinae</taxon>
        <taxon>Anopheles</taxon>
    </lineage>
</organism>
<dbReference type="Pfam" id="PF01636">
    <property type="entry name" value="APH"/>
    <property type="match status" value="1"/>
</dbReference>
<comment type="subcellular location">
    <subcellularLocation>
        <location evidence="1">Cytoplasm</location>
    </subcellularLocation>
</comment>
<dbReference type="PANTHER" id="PTHR21064">
    <property type="entry name" value="AMINOGLYCOSIDE PHOSPHOTRANSFERASE DOMAIN-CONTAINING PROTEIN-RELATED"/>
    <property type="match status" value="1"/>
</dbReference>
<comment type="catalytic activity">
    <reaction evidence="6">
        <text>(5R)-5-hydroxy-L-lysine + GTP = (5R)-5-phosphooxy-L-lysine + GDP + H(+)</text>
        <dbReference type="Rhea" id="RHEA:19049"/>
        <dbReference type="ChEBI" id="CHEBI:15378"/>
        <dbReference type="ChEBI" id="CHEBI:37565"/>
        <dbReference type="ChEBI" id="CHEBI:57882"/>
        <dbReference type="ChEBI" id="CHEBI:58189"/>
        <dbReference type="ChEBI" id="CHEBI:58357"/>
        <dbReference type="EC" id="2.7.1.81"/>
    </reaction>
</comment>
<dbReference type="PANTHER" id="PTHR21064:SF1">
    <property type="entry name" value="HYDROXYLYSINE KINASE"/>
    <property type="match status" value="1"/>
</dbReference>
<dbReference type="GO" id="GO:0047992">
    <property type="term" value="F:hydroxylysine kinase activity"/>
    <property type="evidence" value="ECO:0007669"/>
    <property type="project" value="UniProtKB-EC"/>
</dbReference>
<evidence type="ECO:0000256" key="4">
    <source>
        <dbReference type="ARBA" id="ARBA00022679"/>
    </source>
</evidence>
<evidence type="ECO:0000256" key="10">
    <source>
        <dbReference type="SAM" id="MobiDB-lite"/>
    </source>
</evidence>
<comment type="function">
    <text evidence="7">Catalyzes the GTP-dependent phosphorylation of 5-hydroxy-L-lysine.</text>
</comment>
<dbReference type="VEuPathDB" id="VectorBase:AQUA007953"/>